<dbReference type="FunFam" id="1.10.510.10:FF:000921">
    <property type="entry name" value="Serine/threonine-protein kinase STE7"/>
    <property type="match status" value="1"/>
</dbReference>
<dbReference type="GO" id="GO:0043332">
    <property type="term" value="C:mating projection tip"/>
    <property type="evidence" value="ECO:0007669"/>
    <property type="project" value="EnsemblFungi"/>
</dbReference>
<evidence type="ECO:0000259" key="15">
    <source>
        <dbReference type="PROSITE" id="PS50011"/>
    </source>
</evidence>
<comment type="catalytic activity">
    <reaction evidence="11">
        <text>L-tyrosyl-[protein] + ATP = O-phospho-L-tyrosyl-[protein] + ADP + H(+)</text>
        <dbReference type="Rhea" id="RHEA:10596"/>
        <dbReference type="Rhea" id="RHEA-COMP:10136"/>
        <dbReference type="Rhea" id="RHEA-COMP:20101"/>
        <dbReference type="ChEBI" id="CHEBI:15378"/>
        <dbReference type="ChEBI" id="CHEBI:30616"/>
        <dbReference type="ChEBI" id="CHEBI:46858"/>
        <dbReference type="ChEBI" id="CHEBI:61978"/>
        <dbReference type="ChEBI" id="CHEBI:456216"/>
        <dbReference type="EC" id="2.7.12.2"/>
    </reaction>
</comment>
<dbReference type="GO" id="GO:0001402">
    <property type="term" value="P:signal transduction involved in filamentous growth"/>
    <property type="evidence" value="ECO:0007669"/>
    <property type="project" value="EnsemblFungi"/>
</dbReference>
<dbReference type="PANTHER" id="PTHR48013">
    <property type="entry name" value="DUAL SPECIFICITY MITOGEN-ACTIVATED PROTEIN KINASE KINASE 5-RELATED"/>
    <property type="match status" value="1"/>
</dbReference>
<dbReference type="OrthoDB" id="10252354at2759"/>
<comment type="similarity">
    <text evidence="7">Belongs to the protein kinase superfamily. STE Ser/Thr protein kinase family. MAP kinase kinase subfamily.</text>
</comment>
<evidence type="ECO:0000256" key="11">
    <source>
        <dbReference type="ARBA" id="ARBA00051693"/>
    </source>
</evidence>
<proteinExistence type="inferred from homology"/>
<dbReference type="GO" id="GO:0001403">
    <property type="term" value="P:invasive growth in response to glucose limitation"/>
    <property type="evidence" value="ECO:0007669"/>
    <property type="project" value="EnsemblFungi"/>
</dbReference>
<dbReference type="EMBL" id="HE612861">
    <property type="protein sequence ID" value="CCE63768.1"/>
    <property type="molecule type" value="Genomic_DNA"/>
</dbReference>
<keyword evidence="1" id="KW-0723">Serine/threonine-protein kinase</keyword>
<dbReference type="AlphaFoldDB" id="G8BUI2"/>
<keyword evidence="6 12" id="KW-0067">ATP-binding</keyword>
<feature type="coiled-coil region" evidence="13">
    <location>
        <begin position="533"/>
        <end position="560"/>
    </location>
</feature>
<dbReference type="InterPro" id="IPR017441">
    <property type="entry name" value="Protein_kinase_ATP_BS"/>
</dbReference>
<keyword evidence="5" id="KW-0418">Kinase</keyword>
<comment type="catalytic activity">
    <reaction evidence="9">
        <text>L-seryl-[protein] + ATP = O-phospho-L-seryl-[protein] + ADP + H(+)</text>
        <dbReference type="Rhea" id="RHEA:17989"/>
        <dbReference type="Rhea" id="RHEA-COMP:9863"/>
        <dbReference type="Rhea" id="RHEA-COMP:11604"/>
        <dbReference type="ChEBI" id="CHEBI:15378"/>
        <dbReference type="ChEBI" id="CHEBI:29999"/>
        <dbReference type="ChEBI" id="CHEBI:30616"/>
        <dbReference type="ChEBI" id="CHEBI:83421"/>
        <dbReference type="ChEBI" id="CHEBI:456216"/>
        <dbReference type="EC" id="2.7.12.2"/>
    </reaction>
</comment>
<dbReference type="GO" id="GO:0071507">
    <property type="term" value="P:pheromone response MAPK cascade"/>
    <property type="evidence" value="ECO:0007669"/>
    <property type="project" value="EnsemblFungi"/>
</dbReference>
<feature type="region of interest" description="Disordered" evidence="14">
    <location>
        <begin position="159"/>
        <end position="181"/>
    </location>
</feature>
<dbReference type="Pfam" id="PF00069">
    <property type="entry name" value="Pkinase"/>
    <property type="match status" value="1"/>
</dbReference>
<keyword evidence="17" id="KW-1185">Reference proteome</keyword>
<evidence type="ECO:0000256" key="1">
    <source>
        <dbReference type="ARBA" id="ARBA00022527"/>
    </source>
</evidence>
<dbReference type="FunFam" id="3.30.200.20:FF:000040">
    <property type="entry name" value="Dual specificity mitogen-activated protein kinase kinase"/>
    <property type="match status" value="1"/>
</dbReference>
<organism evidence="16 17">
    <name type="scientific">Tetrapisispora phaffii (strain ATCC 24235 / CBS 4417 / NBRC 1672 / NRRL Y-8282 / UCD 70-5)</name>
    <name type="common">Yeast</name>
    <name type="synonym">Fabospora phaffii</name>
    <dbReference type="NCBI Taxonomy" id="1071381"/>
    <lineage>
        <taxon>Eukaryota</taxon>
        <taxon>Fungi</taxon>
        <taxon>Dikarya</taxon>
        <taxon>Ascomycota</taxon>
        <taxon>Saccharomycotina</taxon>
        <taxon>Saccharomycetes</taxon>
        <taxon>Saccharomycetales</taxon>
        <taxon>Saccharomycetaceae</taxon>
        <taxon>Tetrapisispora</taxon>
    </lineage>
</organism>
<evidence type="ECO:0000256" key="13">
    <source>
        <dbReference type="SAM" id="Coils"/>
    </source>
</evidence>
<dbReference type="HOGENOM" id="CLU_000288_63_23_1"/>
<dbReference type="PROSITE" id="PS00107">
    <property type="entry name" value="PROTEIN_KINASE_ATP"/>
    <property type="match status" value="1"/>
</dbReference>
<sequence>MHSRFQKNTLERRNAKQLMLSDEISTTDDNKNNIFKYGGSDLSLRRNFKKKLTLNQKGSENDSHSMDDGNHAGNDDNIDDREDENANENLLMEFSQTNNKLFSRGNPLHHSQDSLLKTTQIKDNCIQINNSNLHDYSKTTSEESLNYLLSTQRKSVISSSSTATSEMSPVSSMHSKLKGLTPDGEEAMFTEKDKNSLSCNTSYQIDPQNLVQLGKIGSGNSGTVTKALHVPNSTIIAKKVIPVEMNNEAVIKQIMRELTIMKSVKTHPNIVEFFGAFTNHHDNNELVILLEYMNCGSLDQIIKINKSMQVLDETQNNPHLGMVTWFNELSISVISYSVLTALDYLYSNYKIIHRDIKPSNVLINSQGQVKICDFGVSRKMVNSIVDTFVGTSTYMSPERIQGNVYSTKGDVWSLGLMIIELITGEFPLNNDGVDNSSPDGILDLLQRIVNEPSPKLPTASDKDQTTSAYSVEITDFVNRCCIKSEKERSPINELLCHDFIVKYNTNSNSTHHNINREFRRWCKDIKTEIKKHKQMRREEIERVKYEKKQLERSAEAALARR</sequence>
<dbReference type="GO" id="GO:0004674">
    <property type="term" value="F:protein serine/threonine kinase activity"/>
    <property type="evidence" value="ECO:0007669"/>
    <property type="project" value="UniProtKB-KW"/>
</dbReference>
<feature type="binding site" evidence="12">
    <location>
        <position position="239"/>
    </location>
    <ligand>
        <name>ATP</name>
        <dbReference type="ChEBI" id="CHEBI:30616"/>
    </ligand>
</feature>
<feature type="compositionally biased region" description="Low complexity" evidence="14">
    <location>
        <begin position="159"/>
        <end position="172"/>
    </location>
</feature>
<dbReference type="InterPro" id="IPR011009">
    <property type="entry name" value="Kinase-like_dom_sf"/>
</dbReference>
<keyword evidence="13" id="KW-0175">Coiled coil</keyword>
<comment type="catalytic activity">
    <reaction evidence="10">
        <text>L-threonyl-[protein] + ATP = O-phospho-L-threonyl-[protein] + ADP + H(+)</text>
        <dbReference type="Rhea" id="RHEA:46608"/>
        <dbReference type="Rhea" id="RHEA-COMP:11060"/>
        <dbReference type="Rhea" id="RHEA-COMP:11605"/>
        <dbReference type="ChEBI" id="CHEBI:15378"/>
        <dbReference type="ChEBI" id="CHEBI:30013"/>
        <dbReference type="ChEBI" id="CHEBI:30616"/>
        <dbReference type="ChEBI" id="CHEBI:61977"/>
        <dbReference type="ChEBI" id="CHEBI:456216"/>
        <dbReference type="EC" id="2.7.12.2"/>
    </reaction>
</comment>
<evidence type="ECO:0000256" key="5">
    <source>
        <dbReference type="ARBA" id="ARBA00022777"/>
    </source>
</evidence>
<keyword evidence="3" id="KW-0808">Transferase</keyword>
<evidence type="ECO:0000256" key="7">
    <source>
        <dbReference type="ARBA" id="ARBA00038035"/>
    </source>
</evidence>
<evidence type="ECO:0000256" key="3">
    <source>
        <dbReference type="ARBA" id="ARBA00022679"/>
    </source>
</evidence>
<accession>G8BUI2</accession>
<dbReference type="GO" id="GO:0005524">
    <property type="term" value="F:ATP binding"/>
    <property type="evidence" value="ECO:0007669"/>
    <property type="project" value="UniProtKB-UniRule"/>
</dbReference>
<dbReference type="GO" id="GO:0004708">
    <property type="term" value="F:MAP kinase kinase activity"/>
    <property type="evidence" value="ECO:0007669"/>
    <property type="project" value="UniProtKB-EC"/>
</dbReference>
<dbReference type="KEGG" id="tpf:TPHA_0F02870"/>
<dbReference type="PROSITE" id="PS50011">
    <property type="entry name" value="PROTEIN_KINASE_DOM"/>
    <property type="match status" value="1"/>
</dbReference>
<dbReference type="EC" id="2.7.12.2" evidence="8"/>
<dbReference type="PROSITE" id="PS00108">
    <property type="entry name" value="PROTEIN_KINASE_ST"/>
    <property type="match status" value="1"/>
</dbReference>
<dbReference type="InterPro" id="IPR008271">
    <property type="entry name" value="Ser/Thr_kinase_AS"/>
</dbReference>
<dbReference type="RefSeq" id="XP_003686202.1">
    <property type="nucleotide sequence ID" value="XM_003686154.1"/>
</dbReference>
<dbReference type="GeneID" id="11535432"/>
<dbReference type="SUPFAM" id="SSF56112">
    <property type="entry name" value="Protein kinase-like (PK-like)"/>
    <property type="match status" value="1"/>
</dbReference>
<evidence type="ECO:0000313" key="17">
    <source>
        <dbReference type="Proteomes" id="UP000005666"/>
    </source>
</evidence>
<evidence type="ECO:0000256" key="9">
    <source>
        <dbReference type="ARBA" id="ARBA00049014"/>
    </source>
</evidence>
<dbReference type="PANTHER" id="PTHR48013:SF9">
    <property type="entry name" value="DUAL SPECIFICITY MITOGEN-ACTIVATED PROTEIN KINASE KINASE 5"/>
    <property type="match status" value="1"/>
</dbReference>
<evidence type="ECO:0000256" key="8">
    <source>
        <dbReference type="ARBA" id="ARBA00038999"/>
    </source>
</evidence>
<evidence type="ECO:0000313" key="16">
    <source>
        <dbReference type="EMBL" id="CCE63768.1"/>
    </source>
</evidence>
<dbReference type="STRING" id="1071381.G8BUI2"/>
<dbReference type="GO" id="GO:0007124">
    <property type="term" value="P:pseudohyphal growth"/>
    <property type="evidence" value="ECO:0007669"/>
    <property type="project" value="EnsemblFungi"/>
</dbReference>
<feature type="region of interest" description="Disordered" evidence="14">
    <location>
        <begin position="55"/>
        <end position="82"/>
    </location>
</feature>
<dbReference type="Proteomes" id="UP000005666">
    <property type="component" value="Chromosome 6"/>
</dbReference>
<dbReference type="GO" id="GO:0000196">
    <property type="term" value="P:cell integrity MAPK cascade"/>
    <property type="evidence" value="ECO:0007669"/>
    <property type="project" value="EnsemblFungi"/>
</dbReference>
<evidence type="ECO:0000256" key="4">
    <source>
        <dbReference type="ARBA" id="ARBA00022741"/>
    </source>
</evidence>
<gene>
    <name evidence="16" type="primary">TPHA0F02870</name>
    <name evidence="16" type="ordered locus">TPHA_0F02870</name>
</gene>
<dbReference type="SMART" id="SM00220">
    <property type="entry name" value="S_TKc"/>
    <property type="match status" value="1"/>
</dbReference>
<evidence type="ECO:0000256" key="6">
    <source>
        <dbReference type="ARBA" id="ARBA00022840"/>
    </source>
</evidence>
<protein>
    <recommendedName>
        <fullName evidence="8">mitogen-activated protein kinase kinase</fullName>
        <ecNumber evidence="8">2.7.12.2</ecNumber>
    </recommendedName>
</protein>
<name>G8BUI2_TETPH</name>
<feature type="compositionally biased region" description="Basic and acidic residues" evidence="14">
    <location>
        <begin position="59"/>
        <end position="74"/>
    </location>
</feature>
<keyword evidence="2" id="KW-0597">Phosphoprotein</keyword>
<evidence type="ECO:0000256" key="14">
    <source>
        <dbReference type="SAM" id="MobiDB-lite"/>
    </source>
</evidence>
<reference evidence="16 17" key="1">
    <citation type="journal article" date="2011" name="Proc. Natl. Acad. Sci. U.S.A.">
        <title>Evolutionary erosion of yeast sex chromosomes by mating-type switching accidents.</title>
        <authorList>
            <person name="Gordon J.L."/>
            <person name="Armisen D."/>
            <person name="Proux-Wera E."/>
            <person name="Oheigeartaigh S.S."/>
            <person name="Byrne K.P."/>
            <person name="Wolfe K.H."/>
        </authorList>
    </citation>
    <scope>NUCLEOTIDE SEQUENCE [LARGE SCALE GENOMIC DNA]</scope>
    <source>
        <strain evidence="17">ATCC 24235 / CBS 4417 / NBRC 1672 / NRRL Y-8282 / UCD 70-5</strain>
    </source>
</reference>
<keyword evidence="4 12" id="KW-0547">Nucleotide-binding</keyword>
<dbReference type="InterPro" id="IPR000719">
    <property type="entry name" value="Prot_kinase_dom"/>
</dbReference>
<feature type="domain" description="Protein kinase" evidence="15">
    <location>
        <begin position="210"/>
        <end position="500"/>
    </location>
</feature>
<evidence type="ECO:0000256" key="10">
    <source>
        <dbReference type="ARBA" id="ARBA00049299"/>
    </source>
</evidence>
<dbReference type="Gene3D" id="3.30.200.20">
    <property type="entry name" value="Phosphorylase Kinase, domain 1"/>
    <property type="match status" value="1"/>
</dbReference>
<dbReference type="eggNOG" id="KOG0581">
    <property type="taxonomic scope" value="Eukaryota"/>
</dbReference>
<evidence type="ECO:0000256" key="12">
    <source>
        <dbReference type="PROSITE-ProRule" id="PRU10141"/>
    </source>
</evidence>
<dbReference type="OMA" id="CETERYQ"/>
<dbReference type="GO" id="GO:0005737">
    <property type="term" value="C:cytoplasm"/>
    <property type="evidence" value="ECO:0007669"/>
    <property type="project" value="EnsemblFungi"/>
</dbReference>
<dbReference type="Gene3D" id="1.10.510.10">
    <property type="entry name" value="Transferase(Phosphotransferase) domain 1"/>
    <property type="match status" value="1"/>
</dbReference>
<evidence type="ECO:0000256" key="2">
    <source>
        <dbReference type="ARBA" id="ARBA00022553"/>
    </source>
</evidence>